<dbReference type="NCBIfam" id="TIGR04183">
    <property type="entry name" value="Por_Secre_tail"/>
    <property type="match status" value="1"/>
</dbReference>
<evidence type="ECO:0000259" key="3">
    <source>
        <dbReference type="Pfam" id="PF18962"/>
    </source>
</evidence>
<feature type="signal peptide" evidence="2">
    <location>
        <begin position="1"/>
        <end position="36"/>
    </location>
</feature>
<dbReference type="EMBL" id="CP032157">
    <property type="protein sequence ID" value="AXY73098.1"/>
    <property type="molecule type" value="Genomic_DNA"/>
</dbReference>
<proteinExistence type="predicted"/>
<accession>A0A3B7MFJ0</accession>
<keyword evidence="5" id="KW-1185">Reference proteome</keyword>
<gene>
    <name evidence="4" type="ORF">D3H65_03540</name>
</gene>
<name>A0A3B7MFJ0_9BACT</name>
<evidence type="ECO:0000256" key="1">
    <source>
        <dbReference type="SAM" id="MobiDB-lite"/>
    </source>
</evidence>
<evidence type="ECO:0000256" key="2">
    <source>
        <dbReference type="SAM" id="SignalP"/>
    </source>
</evidence>
<sequence length="498" mass="51084">MPSIQLFMNKHFFPLGHVGAWLLVATCLGGASTAAAQQLTIYGKFDWGSAAIAGGVTSATMAKSSYTNAAILGNLVQGSYRITSATSTANIVPGMELSGTGIPTHAVVVDVTGSTISMSKPVAAASATGVSITAATENATLVTAHANGLGGSLPGFATYVLDSGIHYAFNGPTSVPFPAQANGAADRIYAGNLLINASVDLNKKLQVANILTLTAGKLTIPAGDSLLITSGLAIAGAPFGADKYIVTGADTTSGAEGFLAVNNISGAYLFPVGSADQYLPVTLLPSSNDAFAVGAFEGITGDAQPDGAAFTATAKEKVVDAVWTIVRTCSNTDSCLITLAWPNDLEGNAFSSDDSIGIMAYDTAWMAAAGTGDNTLNTASHRFSQFLAFAVGRRNTTAGRGSVKKPGKGEEGAPKVDKDKKGPVVKLYPNPATGQLFIEHTLQAQPLIVLYDAAGRVVGRQYATAARTIIPIAVLLPGIYTITISDGAHTIMRKFVKQ</sequence>
<feature type="domain" description="Secretion system C-terminal sorting" evidence="3">
    <location>
        <begin position="427"/>
        <end position="496"/>
    </location>
</feature>
<feature type="compositionally biased region" description="Basic and acidic residues" evidence="1">
    <location>
        <begin position="407"/>
        <end position="422"/>
    </location>
</feature>
<dbReference type="InterPro" id="IPR026444">
    <property type="entry name" value="Secre_tail"/>
</dbReference>
<dbReference type="AlphaFoldDB" id="A0A3B7MFJ0"/>
<dbReference type="OrthoDB" id="885845at2"/>
<dbReference type="Pfam" id="PF18962">
    <property type="entry name" value="Por_Secre_tail"/>
    <property type="match status" value="1"/>
</dbReference>
<evidence type="ECO:0000313" key="5">
    <source>
        <dbReference type="Proteomes" id="UP000263900"/>
    </source>
</evidence>
<dbReference type="Proteomes" id="UP000263900">
    <property type="component" value="Chromosome"/>
</dbReference>
<protein>
    <submittedName>
        <fullName evidence="4">T9SS C-terminal target domain-containing protein</fullName>
    </submittedName>
</protein>
<feature type="chain" id="PRO_5017651352" evidence="2">
    <location>
        <begin position="37"/>
        <end position="498"/>
    </location>
</feature>
<evidence type="ECO:0000313" key="4">
    <source>
        <dbReference type="EMBL" id="AXY73098.1"/>
    </source>
</evidence>
<reference evidence="4 5" key="1">
    <citation type="submission" date="2018-09" db="EMBL/GenBank/DDBJ databases">
        <title>Genome sequencing of strain 6GH32-13.</title>
        <authorList>
            <person name="Weon H.-Y."/>
            <person name="Heo J."/>
            <person name="Kwon S.-W."/>
        </authorList>
    </citation>
    <scope>NUCLEOTIDE SEQUENCE [LARGE SCALE GENOMIC DNA]</scope>
    <source>
        <strain evidence="4 5">5GH32-13</strain>
    </source>
</reference>
<dbReference type="KEGG" id="pseg:D3H65_03540"/>
<keyword evidence="2" id="KW-0732">Signal</keyword>
<organism evidence="4 5">
    <name type="scientific">Paraflavitalea soli</name>
    <dbReference type="NCBI Taxonomy" id="2315862"/>
    <lineage>
        <taxon>Bacteria</taxon>
        <taxon>Pseudomonadati</taxon>
        <taxon>Bacteroidota</taxon>
        <taxon>Chitinophagia</taxon>
        <taxon>Chitinophagales</taxon>
        <taxon>Chitinophagaceae</taxon>
        <taxon>Paraflavitalea</taxon>
    </lineage>
</organism>
<feature type="region of interest" description="Disordered" evidence="1">
    <location>
        <begin position="397"/>
        <end position="422"/>
    </location>
</feature>